<dbReference type="PANTHER" id="PTHR33867:SF1">
    <property type="entry name" value="RIBOSOME MATURATION FACTOR RIMP"/>
    <property type="match status" value="1"/>
</dbReference>
<dbReference type="PANTHER" id="PTHR33867">
    <property type="entry name" value="RIBOSOME MATURATION FACTOR RIMP"/>
    <property type="match status" value="1"/>
</dbReference>
<comment type="similarity">
    <text evidence="3">Belongs to the RimP family.</text>
</comment>
<evidence type="ECO:0000256" key="2">
    <source>
        <dbReference type="ARBA" id="ARBA00022517"/>
    </source>
</evidence>
<protein>
    <recommendedName>
        <fullName evidence="3">Ribosome maturation factor RimP</fullName>
    </recommendedName>
</protein>
<reference evidence="6" key="1">
    <citation type="journal article" date="2019" name="Int. J. Syst. Evol. Microbiol.">
        <title>The Global Catalogue of Microorganisms (GCM) 10K type strain sequencing project: providing services to taxonomists for standard genome sequencing and annotation.</title>
        <authorList>
            <consortium name="The Broad Institute Genomics Platform"/>
            <consortium name="The Broad Institute Genome Sequencing Center for Infectious Disease"/>
            <person name="Wu L."/>
            <person name="Ma J."/>
        </authorList>
    </citation>
    <scope>NUCLEOTIDE SEQUENCE [LARGE SCALE GENOMIC DNA]</scope>
    <source>
        <strain evidence="6">JCM 14546</strain>
    </source>
</reference>
<evidence type="ECO:0000313" key="5">
    <source>
        <dbReference type="EMBL" id="GAA2004796.1"/>
    </source>
</evidence>
<proteinExistence type="inferred from homology"/>
<comment type="function">
    <text evidence="3">Required for maturation of 30S ribosomal subunits.</text>
</comment>
<dbReference type="Proteomes" id="UP001500755">
    <property type="component" value="Unassembled WGS sequence"/>
</dbReference>
<dbReference type="RefSeq" id="WP_344308061.1">
    <property type="nucleotide sequence ID" value="NZ_BAAANO010000012.1"/>
</dbReference>
<dbReference type="InterPro" id="IPR035956">
    <property type="entry name" value="RimP_N_sf"/>
</dbReference>
<keyword evidence="2 3" id="KW-0690">Ribosome biogenesis</keyword>
<keyword evidence="1 3" id="KW-0963">Cytoplasm</keyword>
<sequence length="159" mass="17438">MAQDAEPIRDLITGPLAELGLLVEEVKPFAAGARRSLTIIVDLAGETTDPVSSETIVEATRIVSEVLDPAPLFNDHPYTLEVSSPGAFRALTEPRHYRRVLGRTLDITEAGRSGKDAHLHADLLEVDEDGILVKDTKSETTRRLGYGEIDHAQVLLKFR</sequence>
<dbReference type="InterPro" id="IPR028989">
    <property type="entry name" value="RimP_N"/>
</dbReference>
<dbReference type="Gene3D" id="3.30.300.70">
    <property type="entry name" value="RimP-like superfamily, N-terminal"/>
    <property type="match status" value="1"/>
</dbReference>
<evidence type="ECO:0000256" key="3">
    <source>
        <dbReference type="HAMAP-Rule" id="MF_01077"/>
    </source>
</evidence>
<evidence type="ECO:0000259" key="4">
    <source>
        <dbReference type="Pfam" id="PF02576"/>
    </source>
</evidence>
<dbReference type="SUPFAM" id="SSF75420">
    <property type="entry name" value="YhbC-like, N-terminal domain"/>
    <property type="match status" value="1"/>
</dbReference>
<organism evidence="5 6">
    <name type="scientific">Brevibacterium samyangense</name>
    <dbReference type="NCBI Taxonomy" id="366888"/>
    <lineage>
        <taxon>Bacteria</taxon>
        <taxon>Bacillati</taxon>
        <taxon>Actinomycetota</taxon>
        <taxon>Actinomycetes</taxon>
        <taxon>Micrococcales</taxon>
        <taxon>Brevibacteriaceae</taxon>
        <taxon>Brevibacterium</taxon>
    </lineage>
</organism>
<gene>
    <name evidence="3 5" type="primary">rimP</name>
    <name evidence="5" type="ORF">GCM10009755_12930</name>
</gene>
<accession>A0ABP5EQA8</accession>
<dbReference type="HAMAP" id="MF_01077">
    <property type="entry name" value="RimP"/>
    <property type="match status" value="1"/>
</dbReference>
<evidence type="ECO:0000313" key="6">
    <source>
        <dbReference type="Proteomes" id="UP001500755"/>
    </source>
</evidence>
<name>A0ABP5EQA8_9MICO</name>
<dbReference type="EMBL" id="BAAANO010000012">
    <property type="protein sequence ID" value="GAA2004796.1"/>
    <property type="molecule type" value="Genomic_DNA"/>
</dbReference>
<keyword evidence="6" id="KW-1185">Reference proteome</keyword>
<comment type="caution">
    <text evidence="5">The sequence shown here is derived from an EMBL/GenBank/DDBJ whole genome shotgun (WGS) entry which is preliminary data.</text>
</comment>
<dbReference type="InterPro" id="IPR003728">
    <property type="entry name" value="Ribosome_maturation_RimP"/>
</dbReference>
<feature type="domain" description="Ribosome maturation factor RimP N-terminal" evidence="4">
    <location>
        <begin position="12"/>
        <end position="87"/>
    </location>
</feature>
<evidence type="ECO:0000256" key="1">
    <source>
        <dbReference type="ARBA" id="ARBA00022490"/>
    </source>
</evidence>
<comment type="subcellular location">
    <subcellularLocation>
        <location evidence="3">Cytoplasm</location>
    </subcellularLocation>
</comment>
<dbReference type="Pfam" id="PF02576">
    <property type="entry name" value="RimP_N"/>
    <property type="match status" value="1"/>
</dbReference>